<accession>A0A822ZUG5</accession>
<comment type="caution">
    <text evidence="1">The sequence shown here is derived from an EMBL/GenBank/DDBJ whole genome shotgun (WGS) entry which is preliminary data.</text>
</comment>
<name>A0A822ZUG5_NELNU</name>
<keyword evidence="2" id="KW-1185">Reference proteome</keyword>
<sequence length="71" mass="8144">MILLQRDKWRIHNECRVSLLGISRMRDEREGGRKVWLNVDKLGDELDDGFGGGKMKGAGIQTFGDLWKRKG</sequence>
<proteinExistence type="predicted"/>
<reference evidence="1 2" key="1">
    <citation type="journal article" date="2020" name="Mol. Biol. Evol.">
        <title>Distinct Expression and Methylation Patterns for Genes with Different Fates following a Single Whole-Genome Duplication in Flowering Plants.</title>
        <authorList>
            <person name="Shi T."/>
            <person name="Rahmani R.S."/>
            <person name="Gugger P.F."/>
            <person name="Wang M."/>
            <person name="Li H."/>
            <person name="Zhang Y."/>
            <person name="Li Z."/>
            <person name="Wang Q."/>
            <person name="Van de Peer Y."/>
            <person name="Marchal K."/>
            <person name="Chen J."/>
        </authorList>
    </citation>
    <scope>NUCLEOTIDE SEQUENCE [LARGE SCALE GENOMIC DNA]</scope>
    <source>
        <tissue evidence="1">Leaf</tissue>
    </source>
</reference>
<gene>
    <name evidence="1" type="ORF">HUJ06_003768</name>
</gene>
<dbReference type="EMBL" id="DUZY01000007">
    <property type="protein sequence ID" value="DAD45538.1"/>
    <property type="molecule type" value="Genomic_DNA"/>
</dbReference>
<evidence type="ECO:0000313" key="1">
    <source>
        <dbReference type="EMBL" id="DAD45538.1"/>
    </source>
</evidence>
<organism evidence="1 2">
    <name type="scientific">Nelumbo nucifera</name>
    <name type="common">Sacred lotus</name>
    <dbReference type="NCBI Taxonomy" id="4432"/>
    <lineage>
        <taxon>Eukaryota</taxon>
        <taxon>Viridiplantae</taxon>
        <taxon>Streptophyta</taxon>
        <taxon>Embryophyta</taxon>
        <taxon>Tracheophyta</taxon>
        <taxon>Spermatophyta</taxon>
        <taxon>Magnoliopsida</taxon>
        <taxon>Proteales</taxon>
        <taxon>Nelumbonaceae</taxon>
        <taxon>Nelumbo</taxon>
    </lineage>
</organism>
<evidence type="ECO:0000313" key="2">
    <source>
        <dbReference type="Proteomes" id="UP000607653"/>
    </source>
</evidence>
<protein>
    <submittedName>
        <fullName evidence="1">Uncharacterized protein</fullName>
    </submittedName>
</protein>
<dbReference type="Proteomes" id="UP000607653">
    <property type="component" value="Unassembled WGS sequence"/>
</dbReference>
<dbReference type="AlphaFoldDB" id="A0A822ZUG5"/>